<organism evidence="3">
    <name type="scientific">marine metagenome</name>
    <dbReference type="NCBI Taxonomy" id="408172"/>
    <lineage>
        <taxon>unclassified sequences</taxon>
        <taxon>metagenomes</taxon>
        <taxon>ecological metagenomes</taxon>
    </lineage>
</organism>
<dbReference type="SUPFAM" id="SSF109604">
    <property type="entry name" value="HD-domain/PDEase-like"/>
    <property type="match status" value="1"/>
</dbReference>
<evidence type="ECO:0000313" key="3">
    <source>
        <dbReference type="EMBL" id="SUZ75363.1"/>
    </source>
</evidence>
<name>A0A381QCI7_9ZZZZ</name>
<dbReference type="PROSITE" id="PS51831">
    <property type="entry name" value="HD"/>
    <property type="match status" value="1"/>
</dbReference>
<gene>
    <name evidence="3" type="ORF">METZ01_LOCUS28217</name>
</gene>
<dbReference type="PANTHER" id="PTHR37294:SF1">
    <property type="entry name" value="3'-5' EXORIBONUCLEASE YHAM"/>
    <property type="match status" value="1"/>
</dbReference>
<proteinExistence type="predicted"/>
<evidence type="ECO:0000259" key="2">
    <source>
        <dbReference type="PROSITE" id="PS51831"/>
    </source>
</evidence>
<dbReference type="CDD" id="cd00077">
    <property type="entry name" value="HDc"/>
    <property type="match status" value="1"/>
</dbReference>
<dbReference type="InterPro" id="IPR012340">
    <property type="entry name" value="NA-bd_OB-fold"/>
</dbReference>
<dbReference type="SUPFAM" id="SSF50249">
    <property type="entry name" value="Nucleic acid-binding proteins"/>
    <property type="match status" value="1"/>
</dbReference>
<dbReference type="GO" id="GO:0016787">
    <property type="term" value="F:hydrolase activity"/>
    <property type="evidence" value="ECO:0007669"/>
    <property type="project" value="UniProtKB-KW"/>
</dbReference>
<keyword evidence="1" id="KW-0378">Hydrolase</keyword>
<dbReference type="NCBIfam" id="TIGR00277">
    <property type="entry name" value="HDIG"/>
    <property type="match status" value="1"/>
</dbReference>
<dbReference type="EMBL" id="UINC01001242">
    <property type="protein sequence ID" value="SUZ75363.1"/>
    <property type="molecule type" value="Genomic_DNA"/>
</dbReference>
<feature type="domain" description="HD" evidence="2">
    <location>
        <begin position="167"/>
        <end position="286"/>
    </location>
</feature>
<dbReference type="AlphaFoldDB" id="A0A381QCI7"/>
<sequence length="321" mass="36938">MKKALTPIEKFKEGDSIQGFYLCVQKNLRHTRNGDLYLDLELRDITGHISAKIWDSVADLNEKFESGHAVVVSGDVESFMDRPQLVIHKINKATVQHYSRYGFDPALVVPSSKKDPNKMWKDIERLINGMKDNYLRTLVNNIYQANKSKLMIHPASVNMHHNFRSGFLEHVLNMAQIAKKISPLYDVDRDLVLGGVLLHDIGKLIEINSEYEAEYTDKGNLIGHIVIGRDIIRDAVKKIKNFPSDLAQKMEHIILSHQGRYEWQSPKMPSFPEALLVHMIDILDAKMNLMDIALNEDQEPGKFTNRHNYFRIPLLKKDEPE</sequence>
<dbReference type="PANTHER" id="PTHR37294">
    <property type="entry name" value="3'-5' EXORIBONUCLEASE YHAM"/>
    <property type="match status" value="1"/>
</dbReference>
<dbReference type="InterPro" id="IPR003607">
    <property type="entry name" value="HD/PDEase_dom"/>
</dbReference>
<dbReference type="Pfam" id="PF01966">
    <property type="entry name" value="HD"/>
    <property type="match status" value="1"/>
</dbReference>
<accession>A0A381QCI7</accession>
<dbReference type="SMART" id="SM00471">
    <property type="entry name" value="HDc"/>
    <property type="match status" value="1"/>
</dbReference>
<dbReference type="Pfam" id="PF01336">
    <property type="entry name" value="tRNA_anti-codon"/>
    <property type="match status" value="1"/>
</dbReference>
<dbReference type="CDD" id="cd04492">
    <property type="entry name" value="YhaM_OBF_like"/>
    <property type="match status" value="1"/>
</dbReference>
<dbReference type="InterPro" id="IPR004365">
    <property type="entry name" value="NA-bd_OB_tRNA"/>
</dbReference>
<dbReference type="Gene3D" id="2.40.50.140">
    <property type="entry name" value="Nucleic acid-binding proteins"/>
    <property type="match status" value="1"/>
</dbReference>
<protein>
    <recommendedName>
        <fullName evidence="2">HD domain-containing protein</fullName>
    </recommendedName>
</protein>
<evidence type="ECO:0000256" key="1">
    <source>
        <dbReference type="ARBA" id="ARBA00022801"/>
    </source>
</evidence>
<dbReference type="InterPro" id="IPR050798">
    <property type="entry name" value="YhaM_exoribonuc/phosphodiest"/>
</dbReference>
<dbReference type="GO" id="GO:0031125">
    <property type="term" value="P:rRNA 3'-end processing"/>
    <property type="evidence" value="ECO:0007669"/>
    <property type="project" value="TreeGrafter"/>
</dbReference>
<reference evidence="3" key="1">
    <citation type="submission" date="2018-05" db="EMBL/GenBank/DDBJ databases">
        <authorList>
            <person name="Lanie J.A."/>
            <person name="Ng W.-L."/>
            <person name="Kazmierczak K.M."/>
            <person name="Andrzejewski T.M."/>
            <person name="Davidsen T.M."/>
            <person name="Wayne K.J."/>
            <person name="Tettelin H."/>
            <person name="Glass J.I."/>
            <person name="Rusch D."/>
            <person name="Podicherti R."/>
            <person name="Tsui H.-C.T."/>
            <person name="Winkler M.E."/>
        </authorList>
    </citation>
    <scope>NUCLEOTIDE SEQUENCE</scope>
</reference>
<dbReference type="InterPro" id="IPR006674">
    <property type="entry name" value="HD_domain"/>
</dbReference>
<dbReference type="GO" id="GO:0003676">
    <property type="term" value="F:nucleic acid binding"/>
    <property type="evidence" value="ECO:0007669"/>
    <property type="project" value="InterPro"/>
</dbReference>
<dbReference type="Gene3D" id="1.10.3210.10">
    <property type="entry name" value="Hypothetical protein af1432"/>
    <property type="match status" value="1"/>
</dbReference>
<dbReference type="InterPro" id="IPR006675">
    <property type="entry name" value="HDIG_dom"/>
</dbReference>